<name>A0A8X7SLE0_BRACI</name>
<sequence length="186" mass="21369">MALDTASEGNFNTRNPQHQELIKNLASSKNTKNTDFDRRKSAAFLGKEQMDEVKAKLDNVHRLLRKLICLVEDVEAVDGEDDSIEEDVNFISRAGFQRFGNERGNRNFFGQRSYFNQNSEKPFNNNYNNSFNNNMSYGNSSYQNPLTPTQESKIETMLDQVFEGQQKLTVDFNGKIDVVYTNLNTK</sequence>
<dbReference type="OrthoDB" id="1064227at2759"/>
<evidence type="ECO:0000313" key="2">
    <source>
        <dbReference type="Proteomes" id="UP000886595"/>
    </source>
</evidence>
<dbReference type="Proteomes" id="UP000886595">
    <property type="component" value="Unassembled WGS sequence"/>
</dbReference>
<gene>
    <name evidence="1" type="ORF">Bca52824_026957</name>
</gene>
<organism evidence="1 2">
    <name type="scientific">Brassica carinata</name>
    <name type="common">Ethiopian mustard</name>
    <name type="synonym">Abyssinian cabbage</name>
    <dbReference type="NCBI Taxonomy" id="52824"/>
    <lineage>
        <taxon>Eukaryota</taxon>
        <taxon>Viridiplantae</taxon>
        <taxon>Streptophyta</taxon>
        <taxon>Embryophyta</taxon>
        <taxon>Tracheophyta</taxon>
        <taxon>Spermatophyta</taxon>
        <taxon>Magnoliopsida</taxon>
        <taxon>eudicotyledons</taxon>
        <taxon>Gunneridae</taxon>
        <taxon>Pentapetalae</taxon>
        <taxon>rosids</taxon>
        <taxon>malvids</taxon>
        <taxon>Brassicales</taxon>
        <taxon>Brassicaceae</taxon>
        <taxon>Brassiceae</taxon>
        <taxon>Brassica</taxon>
    </lineage>
</organism>
<comment type="caution">
    <text evidence="1">The sequence shown here is derived from an EMBL/GenBank/DDBJ whole genome shotgun (WGS) entry which is preliminary data.</text>
</comment>
<dbReference type="EMBL" id="JAAMPC010000006">
    <property type="protein sequence ID" value="KAG2307209.1"/>
    <property type="molecule type" value="Genomic_DNA"/>
</dbReference>
<protein>
    <submittedName>
        <fullName evidence="1">Uncharacterized protein</fullName>
    </submittedName>
</protein>
<proteinExistence type="predicted"/>
<accession>A0A8X7SLE0</accession>
<keyword evidence="2" id="KW-1185">Reference proteome</keyword>
<evidence type="ECO:0000313" key="1">
    <source>
        <dbReference type="EMBL" id="KAG2307209.1"/>
    </source>
</evidence>
<dbReference type="AlphaFoldDB" id="A0A8X7SLE0"/>
<reference evidence="1 2" key="1">
    <citation type="submission" date="2020-02" db="EMBL/GenBank/DDBJ databases">
        <authorList>
            <person name="Ma Q."/>
            <person name="Huang Y."/>
            <person name="Song X."/>
            <person name="Pei D."/>
        </authorList>
    </citation>
    <scope>NUCLEOTIDE SEQUENCE [LARGE SCALE GENOMIC DNA]</scope>
    <source>
        <strain evidence="1">Sxm20200214</strain>
        <tissue evidence="1">Leaf</tissue>
    </source>
</reference>